<evidence type="ECO:0000256" key="8">
    <source>
        <dbReference type="HAMAP-Rule" id="MF_01895"/>
    </source>
</evidence>
<feature type="domain" description="S1 motif" evidence="10">
    <location>
        <begin position="616"/>
        <end position="696"/>
    </location>
</feature>
<sequence length="764" mass="87828">MRELEYRPMTVDELYESFDGEDSEDLKDLMKLLNDLESEGKVIRTRANTYGLPDRMNLVVGKVQAHAKGFCFVMSEDKSYPDIYVSSENTNNAMHKDRVLVRLLSTKEGARQEGQIIRIIERANKLVVGTFFSSRNYGFVVPDDKRLANKDIFIPKEEILDAQDGYKVVIEITQYPEGRNSAEGKIIEVLGHINTPGVDILSVIRKHGIPEKFPPEALAEAEQVPDTISEAELEGRKDLRNKKIVTIDGEDAKDLDDAVSIEKLENGNFLLGVSIADVSYYVKEDSALDQEAFRRGNSTYLVDRVIPMLPERLSNGICSLNPRVDRLTMTCEMEINEEGKVVRYEIFPSVIRTQERMTYTNVRKIVEDQDPELMERYSDLVEELMMLAQLKDILRNRRMERGAIDFDFEETKIIVDLEGKPIDLVKRERSTAEKIIEECMLIANETVAEHFHWLNIPFIYRVHEDPAMEKLFAFNEFVHNFGYFLRGLSNKVHPKALQQIIEQVSGTNEEKIINTVLLRSMKQARYDVESIGHFGLAAQYYTHFTSPIRRYADLIVHRMIRKTLTSPAMSDQSLSKLAKKLQVIGEQTSERERISIDAERETNDLKKVEYMEDRVGEEFDGIVTSVANFGMFVELENSVEGMVHISYLTDDYYNYHEKAYSLIGERTGRTYRIGDPVRVRLIKASKQERTLDFSVIAGPPKKRERKAPKTIEVSSEPERKKGKRKSHSTSEFAGYSPRDKRAKGKIDDKKPKKKKKANGKKRRD</sequence>
<dbReference type="SMART" id="SM00955">
    <property type="entry name" value="RNB"/>
    <property type="match status" value="1"/>
</dbReference>
<dbReference type="SUPFAM" id="SSF50249">
    <property type="entry name" value="Nucleic acid-binding proteins"/>
    <property type="match status" value="4"/>
</dbReference>
<dbReference type="NCBIfam" id="TIGR02063">
    <property type="entry name" value="RNase_R"/>
    <property type="match status" value="1"/>
</dbReference>
<dbReference type="InterPro" id="IPR011805">
    <property type="entry name" value="RNase_R"/>
</dbReference>
<dbReference type="Pfam" id="PF00575">
    <property type="entry name" value="S1"/>
    <property type="match status" value="1"/>
</dbReference>
<evidence type="ECO:0000256" key="5">
    <source>
        <dbReference type="ARBA" id="ARBA00022801"/>
    </source>
</evidence>
<dbReference type="OrthoDB" id="9764149at2"/>
<evidence type="ECO:0000313" key="11">
    <source>
        <dbReference type="EMBL" id="OEH87039.1"/>
    </source>
</evidence>
<dbReference type="InterPro" id="IPR022966">
    <property type="entry name" value="RNase_II/R_CS"/>
</dbReference>
<dbReference type="Pfam" id="PF00773">
    <property type="entry name" value="RNB"/>
    <property type="match status" value="1"/>
</dbReference>
<dbReference type="PROSITE" id="PS01175">
    <property type="entry name" value="RIBONUCLEASE_II"/>
    <property type="match status" value="1"/>
</dbReference>
<accession>A0A1E5LAF4</accession>
<gene>
    <name evidence="8" type="primary">rnr</name>
    <name evidence="11" type="ORF">BHU72_00745</name>
</gene>
<dbReference type="SMART" id="SM00316">
    <property type="entry name" value="S1"/>
    <property type="match status" value="1"/>
</dbReference>
<dbReference type="NCBIfam" id="TIGR00358">
    <property type="entry name" value="3_prime_RNase"/>
    <property type="match status" value="1"/>
</dbReference>
<keyword evidence="4 8" id="KW-0540">Nuclease</keyword>
<dbReference type="GO" id="GO:0006402">
    <property type="term" value="P:mRNA catabolic process"/>
    <property type="evidence" value="ECO:0007669"/>
    <property type="project" value="TreeGrafter"/>
</dbReference>
<dbReference type="InterPro" id="IPR011129">
    <property type="entry name" value="CSD"/>
</dbReference>
<dbReference type="InterPro" id="IPR012340">
    <property type="entry name" value="NA-bd_OB-fold"/>
</dbReference>
<dbReference type="Pfam" id="PF17876">
    <property type="entry name" value="CSD2"/>
    <property type="match status" value="1"/>
</dbReference>
<evidence type="ECO:0000256" key="1">
    <source>
        <dbReference type="ARBA" id="ARBA00001849"/>
    </source>
</evidence>
<dbReference type="InterPro" id="IPR003029">
    <property type="entry name" value="S1_domain"/>
</dbReference>
<evidence type="ECO:0000259" key="10">
    <source>
        <dbReference type="PROSITE" id="PS50126"/>
    </source>
</evidence>
<evidence type="ECO:0000256" key="6">
    <source>
        <dbReference type="ARBA" id="ARBA00022839"/>
    </source>
</evidence>
<dbReference type="InterPro" id="IPR001900">
    <property type="entry name" value="RNase_II/R"/>
</dbReference>
<dbReference type="GO" id="GO:0003723">
    <property type="term" value="F:RNA binding"/>
    <property type="evidence" value="ECO:0007669"/>
    <property type="project" value="UniProtKB-UniRule"/>
</dbReference>
<dbReference type="InterPro" id="IPR040476">
    <property type="entry name" value="CSD2"/>
</dbReference>
<evidence type="ECO:0000256" key="4">
    <source>
        <dbReference type="ARBA" id="ARBA00022722"/>
    </source>
</evidence>
<reference evidence="11 12" key="1">
    <citation type="submission" date="2016-09" db="EMBL/GenBank/DDBJ databases">
        <title>Desulfuribacillus arsenicus sp. nov., an obligately anaerobic, dissimilatory arsenic- and antimonate-reducing bacterium isolated from anoxic sediments.</title>
        <authorList>
            <person name="Abin C.A."/>
            <person name="Hollibaugh J.T."/>
        </authorList>
    </citation>
    <scope>NUCLEOTIDE SEQUENCE [LARGE SCALE GENOMIC DNA]</scope>
    <source>
        <strain evidence="11 12">MLFW-2</strain>
    </source>
</reference>
<proteinExistence type="inferred from homology"/>
<keyword evidence="6 8" id="KW-0269">Exonuclease</keyword>
<keyword evidence="3 8" id="KW-0963">Cytoplasm</keyword>
<dbReference type="PANTHER" id="PTHR23355:SF9">
    <property type="entry name" value="DIS3-LIKE EXONUCLEASE 2"/>
    <property type="match status" value="1"/>
</dbReference>
<dbReference type="InterPro" id="IPR050180">
    <property type="entry name" value="RNR_Ribonuclease"/>
</dbReference>
<keyword evidence="7 8" id="KW-0694">RNA-binding</keyword>
<dbReference type="AlphaFoldDB" id="A0A1E5LAF4"/>
<dbReference type="CDD" id="cd04471">
    <property type="entry name" value="S1_RNase_R"/>
    <property type="match status" value="1"/>
</dbReference>
<evidence type="ECO:0000256" key="2">
    <source>
        <dbReference type="ARBA" id="ARBA00004496"/>
    </source>
</evidence>
<dbReference type="GO" id="GO:0008859">
    <property type="term" value="F:exoribonuclease II activity"/>
    <property type="evidence" value="ECO:0007669"/>
    <property type="project" value="UniProtKB-UniRule"/>
</dbReference>
<keyword evidence="5 8" id="KW-0378">Hydrolase</keyword>
<comment type="subcellular location">
    <subcellularLocation>
        <location evidence="2 8">Cytoplasm</location>
    </subcellularLocation>
</comment>
<comment type="caution">
    <text evidence="11">The sequence shown here is derived from an EMBL/GenBank/DDBJ whole genome shotgun (WGS) entry which is preliminary data.</text>
</comment>
<dbReference type="PANTHER" id="PTHR23355">
    <property type="entry name" value="RIBONUCLEASE"/>
    <property type="match status" value="1"/>
</dbReference>
<dbReference type="PROSITE" id="PS50126">
    <property type="entry name" value="S1"/>
    <property type="match status" value="1"/>
</dbReference>
<comment type="similarity">
    <text evidence="8">Belongs to the RNR ribonuclease family. RNase R subfamily.</text>
</comment>
<keyword evidence="12" id="KW-1185">Reference proteome</keyword>
<comment type="function">
    <text evidence="8">3'-5' exoribonuclease that releases 5'-nucleoside monophosphates and is involved in maturation of structured RNAs.</text>
</comment>
<protein>
    <recommendedName>
        <fullName evidence="8">Ribonuclease R</fullName>
        <shortName evidence="8">RNase R</shortName>
        <ecNumber evidence="8">3.1.13.1</ecNumber>
    </recommendedName>
</protein>
<dbReference type="GO" id="GO:0005829">
    <property type="term" value="C:cytosol"/>
    <property type="evidence" value="ECO:0007669"/>
    <property type="project" value="TreeGrafter"/>
</dbReference>
<dbReference type="STRING" id="1390249.BHU72_00745"/>
<dbReference type="EMBL" id="MJAT01000001">
    <property type="protein sequence ID" value="OEH87039.1"/>
    <property type="molecule type" value="Genomic_DNA"/>
</dbReference>
<organism evidence="11 12">
    <name type="scientific">Desulfuribacillus stibiiarsenatis</name>
    <dbReference type="NCBI Taxonomy" id="1390249"/>
    <lineage>
        <taxon>Bacteria</taxon>
        <taxon>Bacillati</taxon>
        <taxon>Bacillota</taxon>
        <taxon>Desulfuribacillia</taxon>
        <taxon>Desulfuribacillales</taxon>
        <taxon>Desulfuribacillaceae</taxon>
        <taxon>Desulfuribacillus</taxon>
    </lineage>
</organism>
<dbReference type="Gene3D" id="2.40.50.140">
    <property type="entry name" value="Nucleic acid-binding proteins"/>
    <property type="match status" value="3"/>
</dbReference>
<dbReference type="InterPro" id="IPR013223">
    <property type="entry name" value="RNase_B_OB_dom"/>
</dbReference>
<dbReference type="SMART" id="SM00357">
    <property type="entry name" value="CSP"/>
    <property type="match status" value="2"/>
</dbReference>
<dbReference type="HAMAP" id="MF_01895">
    <property type="entry name" value="RNase_R"/>
    <property type="match status" value="1"/>
</dbReference>
<feature type="compositionally biased region" description="Basic residues" evidence="9">
    <location>
        <begin position="751"/>
        <end position="764"/>
    </location>
</feature>
<dbReference type="Proteomes" id="UP000095255">
    <property type="component" value="Unassembled WGS sequence"/>
</dbReference>
<feature type="region of interest" description="Disordered" evidence="9">
    <location>
        <begin position="693"/>
        <end position="764"/>
    </location>
</feature>
<evidence type="ECO:0000256" key="7">
    <source>
        <dbReference type="ARBA" id="ARBA00022884"/>
    </source>
</evidence>
<evidence type="ECO:0000256" key="3">
    <source>
        <dbReference type="ARBA" id="ARBA00022490"/>
    </source>
</evidence>
<dbReference type="Pfam" id="PF08206">
    <property type="entry name" value="OB_RNB"/>
    <property type="match status" value="1"/>
</dbReference>
<evidence type="ECO:0000256" key="9">
    <source>
        <dbReference type="SAM" id="MobiDB-lite"/>
    </source>
</evidence>
<comment type="catalytic activity">
    <reaction evidence="1 8">
        <text>Exonucleolytic cleavage in the 3'- to 5'-direction to yield nucleoside 5'-phosphates.</text>
        <dbReference type="EC" id="3.1.13.1"/>
    </reaction>
</comment>
<dbReference type="InterPro" id="IPR004476">
    <property type="entry name" value="RNase_II/RNase_R"/>
</dbReference>
<dbReference type="FunFam" id="2.40.50.140:FF:000273">
    <property type="entry name" value="Ribonuclease R"/>
    <property type="match status" value="1"/>
</dbReference>
<name>A0A1E5LAF4_9FIRM</name>
<dbReference type="EC" id="3.1.13.1" evidence="8"/>
<evidence type="ECO:0000313" key="12">
    <source>
        <dbReference type="Proteomes" id="UP000095255"/>
    </source>
</evidence>